<organism evidence="3">
    <name type="scientific">Coccidioides posadasii (strain RMSCC 757 / Silveira)</name>
    <name type="common">Valley fever fungus</name>
    <dbReference type="NCBI Taxonomy" id="443226"/>
    <lineage>
        <taxon>Eukaryota</taxon>
        <taxon>Fungi</taxon>
        <taxon>Dikarya</taxon>
        <taxon>Ascomycota</taxon>
        <taxon>Pezizomycotina</taxon>
        <taxon>Eurotiomycetes</taxon>
        <taxon>Eurotiomycetidae</taxon>
        <taxon>Onygenales</taxon>
        <taxon>Onygenaceae</taxon>
        <taxon>Coccidioides</taxon>
    </lineage>
</organism>
<dbReference type="AlphaFoldDB" id="E9CWB1"/>
<evidence type="ECO:0000313" key="2">
    <source>
        <dbReference type="EMBL" id="EFW21586.1"/>
    </source>
</evidence>
<reference evidence="3" key="2">
    <citation type="submission" date="2010-03" db="EMBL/GenBank/DDBJ databases">
        <title>The genome sequence of Coccidioides posadasii strain Silveira.</title>
        <authorList>
            <consortium name="The Broad Institute Genome Sequencing Center for Infectious Disease"/>
            <person name="Neafsey D."/>
            <person name="Orbach M."/>
            <person name="Henn M.R."/>
            <person name="Cole G.T."/>
            <person name="Galgiani J."/>
            <person name="Gardner M.J."/>
            <person name="Kirkland T.N."/>
            <person name="Taylor J.W."/>
            <person name="Young S.K."/>
            <person name="Zeng Q."/>
            <person name="Koehrsen M."/>
            <person name="Alvarado L."/>
            <person name="Berlin A."/>
            <person name="Borenstein D."/>
            <person name="Chapman S.B."/>
            <person name="Chen Z."/>
            <person name="Engels R."/>
            <person name="Freedman E."/>
            <person name="Gellesch M."/>
            <person name="Goldberg J."/>
            <person name="Griggs A."/>
            <person name="Gujja S."/>
            <person name="Heilman E."/>
            <person name="Heiman D."/>
            <person name="Howarth C."/>
            <person name="Jen D."/>
            <person name="Larson L."/>
            <person name="Mehta T."/>
            <person name="Neiman D."/>
            <person name="Park D."/>
            <person name="Pearson M."/>
            <person name="Richards J."/>
            <person name="Roberts A."/>
            <person name="Saif S."/>
            <person name="Shea T."/>
            <person name="Shenoy N."/>
            <person name="Sisk P."/>
            <person name="Stolte C."/>
            <person name="Sykes S."/>
            <person name="Walk T."/>
            <person name="White J."/>
            <person name="Yandava C."/>
            <person name="Haas B."/>
            <person name="Nusbaum C."/>
            <person name="Birren B."/>
        </authorList>
    </citation>
    <scope>NUCLEOTIDE SEQUENCE [LARGE SCALE GENOMIC DNA]</scope>
    <source>
        <strain evidence="3">RMSCC 757 / Silveira</strain>
    </source>
</reference>
<evidence type="ECO:0000256" key="1">
    <source>
        <dbReference type="SAM" id="MobiDB-lite"/>
    </source>
</evidence>
<protein>
    <submittedName>
        <fullName evidence="2">Uncharacterized protein</fullName>
    </submittedName>
</protein>
<feature type="region of interest" description="Disordered" evidence="1">
    <location>
        <begin position="1"/>
        <end position="87"/>
    </location>
</feature>
<dbReference type="Proteomes" id="UP000002497">
    <property type="component" value="Unassembled WGS sequence"/>
</dbReference>
<reference evidence="3" key="1">
    <citation type="journal article" date="2010" name="Genome Res.">
        <title>Population genomic sequencing of Coccidioides fungi reveals recent hybridization and transposon control.</title>
        <authorList>
            <person name="Neafsey D.E."/>
            <person name="Barker B.M."/>
            <person name="Sharpton T.J."/>
            <person name="Stajich J.E."/>
            <person name="Park D.J."/>
            <person name="Whiston E."/>
            <person name="Hung C.-Y."/>
            <person name="McMahan C."/>
            <person name="White J."/>
            <person name="Sykes S."/>
            <person name="Heiman D."/>
            <person name="Young S."/>
            <person name="Zeng Q."/>
            <person name="Abouelleil A."/>
            <person name="Aftuck L."/>
            <person name="Bessette D."/>
            <person name="Brown A."/>
            <person name="FitzGerald M."/>
            <person name="Lui A."/>
            <person name="Macdonald J.P."/>
            <person name="Priest M."/>
            <person name="Orbach M.J."/>
            <person name="Galgiani J.N."/>
            <person name="Kirkland T.N."/>
            <person name="Cole G.T."/>
            <person name="Birren B.W."/>
            <person name="Henn M.R."/>
            <person name="Taylor J.W."/>
            <person name="Rounsley S.D."/>
        </authorList>
    </citation>
    <scope>NUCLEOTIDE SEQUENCE [LARGE SCALE GENOMIC DNA]</scope>
    <source>
        <strain evidence="3">RMSCC 757 / Silveira</strain>
    </source>
</reference>
<feature type="compositionally biased region" description="Polar residues" evidence="1">
    <location>
        <begin position="21"/>
        <end position="32"/>
    </location>
</feature>
<name>E9CWB1_COCPS</name>
<feature type="compositionally biased region" description="Basic and acidic residues" evidence="1">
    <location>
        <begin position="67"/>
        <end position="85"/>
    </location>
</feature>
<evidence type="ECO:0000313" key="3">
    <source>
        <dbReference type="Proteomes" id="UP000002497"/>
    </source>
</evidence>
<proteinExistence type="predicted"/>
<dbReference type="EMBL" id="GL636487">
    <property type="protein sequence ID" value="EFW21586.1"/>
    <property type="molecule type" value="Genomic_DNA"/>
</dbReference>
<dbReference type="VEuPathDB" id="FungiDB:CPSG_01744"/>
<accession>E9CWB1</accession>
<gene>
    <name evidence="2" type="ORF">CPSG_01744</name>
</gene>
<sequence length="109" mass="11847">MSSNPASGNIRSPDPGFGPTFFSTDMNSVFRSSSERHGASHPCGNNRERSAPATTQTKTVDPSPKNKPAEPLDGPMDRFAESTKDRRSRGIVCNFSAQYRIVTPPTSLF</sequence>
<feature type="compositionally biased region" description="Polar residues" evidence="1">
    <location>
        <begin position="1"/>
        <end position="10"/>
    </location>
</feature>
<dbReference type="HOGENOM" id="CLU_2183710_0_0_1"/>
<keyword evidence="3" id="KW-1185">Reference proteome</keyword>